<keyword evidence="4 10" id="KW-0067">ATP-binding</keyword>
<protein>
    <submittedName>
        <fullName evidence="10">ABC transporter ATP-binding protein/permease</fullName>
    </submittedName>
</protein>
<dbReference type="InterPro" id="IPR011527">
    <property type="entry name" value="ABC1_TM_dom"/>
</dbReference>
<dbReference type="FunFam" id="3.40.50.300:FF:000218">
    <property type="entry name" value="Multidrug ABC transporter ATP-binding protein"/>
    <property type="match status" value="1"/>
</dbReference>
<dbReference type="PANTHER" id="PTHR43394">
    <property type="entry name" value="ATP-DEPENDENT PERMEASE MDL1, MITOCHONDRIAL"/>
    <property type="match status" value="1"/>
</dbReference>
<dbReference type="InterPro" id="IPR036640">
    <property type="entry name" value="ABC1_TM_sf"/>
</dbReference>
<dbReference type="AlphaFoldDB" id="A0AAE3GVH3"/>
<keyword evidence="5 7" id="KW-1133">Transmembrane helix</keyword>
<evidence type="ECO:0000256" key="1">
    <source>
        <dbReference type="ARBA" id="ARBA00004651"/>
    </source>
</evidence>
<keyword evidence="2 7" id="KW-0812">Transmembrane</keyword>
<evidence type="ECO:0000256" key="3">
    <source>
        <dbReference type="ARBA" id="ARBA00022741"/>
    </source>
</evidence>
<dbReference type="Proteomes" id="UP001204953">
    <property type="component" value="Unassembled WGS sequence"/>
</dbReference>
<evidence type="ECO:0000256" key="5">
    <source>
        <dbReference type="ARBA" id="ARBA00022989"/>
    </source>
</evidence>
<evidence type="ECO:0000259" key="9">
    <source>
        <dbReference type="PROSITE" id="PS50929"/>
    </source>
</evidence>
<dbReference type="CDD" id="cd07346">
    <property type="entry name" value="ABC_6TM_exporters"/>
    <property type="match status" value="1"/>
</dbReference>
<feature type="domain" description="ABC transporter" evidence="8">
    <location>
        <begin position="358"/>
        <end position="592"/>
    </location>
</feature>
<dbReference type="Pfam" id="PF00664">
    <property type="entry name" value="ABC_membrane"/>
    <property type="match status" value="1"/>
</dbReference>
<dbReference type="SMART" id="SM00382">
    <property type="entry name" value="AAA"/>
    <property type="match status" value="1"/>
</dbReference>
<evidence type="ECO:0000256" key="4">
    <source>
        <dbReference type="ARBA" id="ARBA00022840"/>
    </source>
</evidence>
<dbReference type="GO" id="GO:0005886">
    <property type="term" value="C:plasma membrane"/>
    <property type="evidence" value="ECO:0007669"/>
    <property type="project" value="UniProtKB-SubCell"/>
</dbReference>
<keyword evidence="3" id="KW-0547">Nucleotide-binding</keyword>
<gene>
    <name evidence="10" type="ORF">NJ959_22020</name>
</gene>
<evidence type="ECO:0000313" key="11">
    <source>
        <dbReference type="Proteomes" id="UP001204953"/>
    </source>
</evidence>
<organism evidence="10 11">
    <name type="scientific">Limnofasciculus baicalensis BBK-W-15</name>
    <dbReference type="NCBI Taxonomy" id="2699891"/>
    <lineage>
        <taxon>Bacteria</taxon>
        <taxon>Bacillati</taxon>
        <taxon>Cyanobacteriota</taxon>
        <taxon>Cyanophyceae</taxon>
        <taxon>Coleofasciculales</taxon>
        <taxon>Coleofasciculaceae</taxon>
        <taxon>Limnofasciculus</taxon>
        <taxon>Limnofasciculus baicalensis</taxon>
    </lineage>
</organism>
<dbReference type="PROSITE" id="PS00211">
    <property type="entry name" value="ABC_TRANSPORTER_1"/>
    <property type="match status" value="1"/>
</dbReference>
<dbReference type="PROSITE" id="PS50893">
    <property type="entry name" value="ABC_TRANSPORTER_2"/>
    <property type="match status" value="1"/>
</dbReference>
<dbReference type="Pfam" id="PF00005">
    <property type="entry name" value="ABC_tran"/>
    <property type="match status" value="1"/>
</dbReference>
<dbReference type="InterPro" id="IPR003439">
    <property type="entry name" value="ABC_transporter-like_ATP-bd"/>
</dbReference>
<reference evidence="10" key="1">
    <citation type="submission" date="2022-06" db="EMBL/GenBank/DDBJ databases">
        <title>New cyanobacteria of genus Symplocastrum in benthos of Lake Baikal.</title>
        <authorList>
            <person name="Sorokovikova E."/>
            <person name="Tikhonova I."/>
            <person name="Krasnopeev A."/>
            <person name="Evseev P."/>
            <person name="Gladkikh A."/>
            <person name="Belykh O."/>
        </authorList>
    </citation>
    <scope>NUCLEOTIDE SEQUENCE</scope>
    <source>
        <strain evidence="10">BBK-W-15</strain>
    </source>
</reference>
<sequence>MRANVMLKFVSNDPDQKQTPGSVNKLFRRIFEYIWQNKFIFLAALGIIFCLSILQIIIPQIARYSIDVVIPEKKVNLLPWIAAAILFVAILRGVLDFSRLYLMSLFGQKIVESIRNDLYQHIQKLSISFFDNQRTGDLMSRLAENVNAIGSLVSSDVSEILVDSLTVLAIVTYLFSADWQVALLLILTWPLQIYITQVFSKFIQGAYRDVEDQAAAINNQIQDTISNINAIKSFGNEKYEIDRFSEQSRNYAAVNIRAIRLWSIFVPTIDTINIIASLIVLVVGSWAVIAGRLTVGELTAFFAYTNQVSKPILRFSKMMNVVQKALVSSERIFAILDTEPEVKDRENAIDLTSVQGRMRFEAVDFAYNQGETVLHNFTLDIQPGMSVALVGSSGSGKSTIAKLAARFYDPQKGMIFIDDQDLRDISLDSLRSNLGIVSQETLLLYGTIRDNIAYGKLEATDAEIEAAAKAANAHDFIMGFPDGYNSIIGERGVKLSGGQRQRLAIARVLVKNPQFVILDEATSALDTESEKLIQESLSKLLKGRTSLVIAHRLSTIQNADLIVVLEGGKIIESGTHAELIAKGGRYSSLHNIQFTQKSTLPEQTEMIDTNQNKINQIQAIAELA</sequence>
<dbReference type="PANTHER" id="PTHR43394:SF1">
    <property type="entry name" value="ATP-BINDING CASSETTE SUB-FAMILY B MEMBER 10, MITOCHONDRIAL"/>
    <property type="match status" value="1"/>
</dbReference>
<dbReference type="GO" id="GO:0016887">
    <property type="term" value="F:ATP hydrolysis activity"/>
    <property type="evidence" value="ECO:0007669"/>
    <property type="project" value="InterPro"/>
</dbReference>
<keyword evidence="11" id="KW-1185">Reference proteome</keyword>
<dbReference type="Gene3D" id="1.20.1560.10">
    <property type="entry name" value="ABC transporter type 1, transmembrane domain"/>
    <property type="match status" value="1"/>
</dbReference>
<name>A0AAE3GVH3_9CYAN</name>
<evidence type="ECO:0000313" key="10">
    <source>
        <dbReference type="EMBL" id="MCP2731109.1"/>
    </source>
</evidence>
<feature type="transmembrane region" description="Helical" evidence="7">
    <location>
        <begin position="39"/>
        <end position="58"/>
    </location>
</feature>
<dbReference type="Gene3D" id="3.40.50.300">
    <property type="entry name" value="P-loop containing nucleotide triphosphate hydrolases"/>
    <property type="match status" value="1"/>
</dbReference>
<evidence type="ECO:0000256" key="7">
    <source>
        <dbReference type="SAM" id="Phobius"/>
    </source>
</evidence>
<evidence type="ECO:0000256" key="2">
    <source>
        <dbReference type="ARBA" id="ARBA00022692"/>
    </source>
</evidence>
<keyword evidence="6 7" id="KW-0472">Membrane</keyword>
<dbReference type="PROSITE" id="PS50929">
    <property type="entry name" value="ABC_TM1F"/>
    <property type="match status" value="1"/>
</dbReference>
<feature type="transmembrane region" description="Helical" evidence="7">
    <location>
        <begin position="264"/>
        <end position="289"/>
    </location>
</feature>
<accession>A0AAE3GVH3</accession>
<dbReference type="SUPFAM" id="SSF90123">
    <property type="entry name" value="ABC transporter transmembrane region"/>
    <property type="match status" value="1"/>
</dbReference>
<dbReference type="GO" id="GO:0005524">
    <property type="term" value="F:ATP binding"/>
    <property type="evidence" value="ECO:0007669"/>
    <property type="project" value="UniProtKB-KW"/>
</dbReference>
<dbReference type="SUPFAM" id="SSF52540">
    <property type="entry name" value="P-loop containing nucleoside triphosphate hydrolases"/>
    <property type="match status" value="1"/>
</dbReference>
<comment type="caution">
    <text evidence="10">The sequence shown here is derived from an EMBL/GenBank/DDBJ whole genome shotgun (WGS) entry which is preliminary data.</text>
</comment>
<dbReference type="EMBL" id="JAMZMM010000281">
    <property type="protein sequence ID" value="MCP2731109.1"/>
    <property type="molecule type" value="Genomic_DNA"/>
</dbReference>
<feature type="transmembrane region" description="Helical" evidence="7">
    <location>
        <begin position="78"/>
        <end position="95"/>
    </location>
</feature>
<evidence type="ECO:0000259" key="8">
    <source>
        <dbReference type="PROSITE" id="PS50893"/>
    </source>
</evidence>
<proteinExistence type="predicted"/>
<comment type="subcellular location">
    <subcellularLocation>
        <location evidence="1">Cell membrane</location>
        <topology evidence="1">Multi-pass membrane protein</topology>
    </subcellularLocation>
</comment>
<feature type="domain" description="ABC transmembrane type-1" evidence="9">
    <location>
        <begin position="42"/>
        <end position="324"/>
    </location>
</feature>
<dbReference type="GO" id="GO:0015421">
    <property type="term" value="F:ABC-type oligopeptide transporter activity"/>
    <property type="evidence" value="ECO:0007669"/>
    <property type="project" value="TreeGrafter"/>
</dbReference>
<dbReference type="RefSeq" id="WP_254013854.1">
    <property type="nucleotide sequence ID" value="NZ_JAMZMM010000281.1"/>
</dbReference>
<dbReference type="InterPro" id="IPR003593">
    <property type="entry name" value="AAA+_ATPase"/>
</dbReference>
<evidence type="ECO:0000256" key="6">
    <source>
        <dbReference type="ARBA" id="ARBA00023136"/>
    </source>
</evidence>
<dbReference type="InterPro" id="IPR027417">
    <property type="entry name" value="P-loop_NTPase"/>
</dbReference>
<dbReference type="InterPro" id="IPR017871">
    <property type="entry name" value="ABC_transporter-like_CS"/>
</dbReference>
<dbReference type="InterPro" id="IPR039421">
    <property type="entry name" value="Type_1_exporter"/>
</dbReference>